<accession>A0A7G6WW67</accession>
<organism evidence="1 2">
    <name type="scientific">Kribbella qitaiheensis</name>
    <dbReference type="NCBI Taxonomy" id="1544730"/>
    <lineage>
        <taxon>Bacteria</taxon>
        <taxon>Bacillati</taxon>
        <taxon>Actinomycetota</taxon>
        <taxon>Actinomycetes</taxon>
        <taxon>Propionibacteriales</taxon>
        <taxon>Kribbellaceae</taxon>
        <taxon>Kribbella</taxon>
    </lineage>
</organism>
<dbReference type="AlphaFoldDB" id="A0A7G6WW67"/>
<dbReference type="RefSeq" id="WP_185447221.1">
    <property type="nucleotide sequence ID" value="NZ_CP043661.1"/>
</dbReference>
<reference evidence="2" key="1">
    <citation type="submission" date="2019-09" db="EMBL/GenBank/DDBJ databases">
        <title>Antimicrobial potential of Antarctic Bacteria.</title>
        <authorList>
            <person name="Benaud N."/>
            <person name="Edwards R.J."/>
            <person name="Ferrari B.C."/>
        </authorList>
    </citation>
    <scope>NUCLEOTIDE SEQUENCE [LARGE SCALE GENOMIC DNA]</scope>
    <source>
        <strain evidence="2">SPB151</strain>
    </source>
</reference>
<evidence type="ECO:0000313" key="1">
    <source>
        <dbReference type="EMBL" id="QNE18232.1"/>
    </source>
</evidence>
<evidence type="ECO:0000313" key="2">
    <source>
        <dbReference type="Proteomes" id="UP000515563"/>
    </source>
</evidence>
<reference evidence="1 2" key="2">
    <citation type="journal article" date="2020" name="Microbiol. Resour. Announc.">
        <title>Antarctic desert soil bacteria exhibit high novel natural product potential, evaluated through long-read genome sequencing and comparative genomics.</title>
        <authorList>
            <person name="Benaud N."/>
            <person name="Edwards R.J."/>
            <person name="Amos T.G."/>
            <person name="D'Agostino P.M."/>
            <person name="Gutierrez-Chavez C."/>
            <person name="Montgomery K."/>
            <person name="Nicetic I."/>
            <person name="Ferrari B.C."/>
        </authorList>
    </citation>
    <scope>NUCLEOTIDE SEQUENCE [LARGE SCALE GENOMIC DNA]</scope>
    <source>
        <strain evidence="1 2">SPB151</strain>
    </source>
</reference>
<dbReference type="InterPro" id="IPR013493">
    <property type="entry name" value="CHP02677"/>
</dbReference>
<dbReference type="Proteomes" id="UP000515563">
    <property type="component" value="Chromosome"/>
</dbReference>
<protein>
    <submittedName>
        <fullName evidence="1">DUF2397 family protein</fullName>
    </submittedName>
</protein>
<dbReference type="Pfam" id="PF09660">
    <property type="entry name" value="DUF2397"/>
    <property type="match status" value="1"/>
</dbReference>
<gene>
    <name evidence="1" type="ORF">F1D05_10400</name>
</gene>
<dbReference type="EMBL" id="CP043661">
    <property type="protein sequence ID" value="QNE18232.1"/>
    <property type="molecule type" value="Genomic_DNA"/>
</dbReference>
<keyword evidence="2" id="KW-1185">Reference proteome</keyword>
<dbReference type="KEGG" id="kqi:F1D05_10400"/>
<name>A0A7G6WW67_9ACTN</name>
<sequence length="512" mass="56366">MNMPRAWWRDIVAADWAPFATRDDLAREQHVALLAALEELSTRGPMWPLRDITVQLRGVGFNDPLSEPDLRAALDRLEEWKFVEPFRDSAAPLRGYQGAVNRQESWALTSRGRVVVAAVRAAVTDANRALQLPSKLLEGVEETLLLLLSEFAEKPDRLGSRLNDIRTRIDELHQVAADFYEALARLVQSDVTNDALFGDNRDRVVEALRQFPREYGRALRRVESALAEIEKTGPRAIVEAAVEHAGLLDAGDRQHWVEERVRRLSDLAAWFAAHGSVERLIDSASGAVSTLLVAIDRRYTARRRGADVGADFRALARSIHQQPDGVAARRIYAAGFGDWPSWHARIGHLDDEDHSYAAPAADGARRHTVEVTIRDNERQGRASGVPRRVANTADARAEAIAAAVAEAEVRRLHSAALITHGEVRLDHFADLEAEPAALLLSAIEVAVDRFDPQTGIGTGYLDAAGLVVIVRPGIPGRLARVRLADGYLTGPDLRITIAASQDQDPQLIREAG</sequence>
<proteinExistence type="predicted"/>